<proteinExistence type="predicted"/>
<accession>A0AC58P1Q4</accession>
<evidence type="ECO:0000313" key="2">
    <source>
        <dbReference type="RefSeq" id="XP_074203970.1"/>
    </source>
</evidence>
<protein>
    <submittedName>
        <fullName evidence="2">Centrosomal protein of 162 kDa-like isoform X1</fullName>
    </submittedName>
</protein>
<name>A0AC58P1Q4_CAMBA</name>
<dbReference type="Proteomes" id="UP001732780">
    <property type="component" value="Chromosome 19"/>
</dbReference>
<sequence>MTVFVVLLGSLDSVAEVSLDEQDKATAKPKAPPGVTDNETTRTGENLPMVEELMKPIRIDSFGVDGFDLQPVRILQDTVGGTRKQD</sequence>
<keyword evidence="1" id="KW-1185">Reference proteome</keyword>
<dbReference type="RefSeq" id="XP_074203970.1">
    <property type="nucleotide sequence ID" value="XM_074347869.1"/>
</dbReference>
<gene>
    <name evidence="2" type="primary">LOC123611886</name>
</gene>
<organism evidence="1 2">
    <name type="scientific">Camelus bactrianus</name>
    <name type="common">Bactrian camel</name>
    <dbReference type="NCBI Taxonomy" id="9837"/>
    <lineage>
        <taxon>Eukaryota</taxon>
        <taxon>Metazoa</taxon>
        <taxon>Chordata</taxon>
        <taxon>Craniata</taxon>
        <taxon>Vertebrata</taxon>
        <taxon>Euteleostomi</taxon>
        <taxon>Mammalia</taxon>
        <taxon>Eutheria</taxon>
        <taxon>Laurasiatheria</taxon>
        <taxon>Artiodactyla</taxon>
        <taxon>Tylopoda</taxon>
        <taxon>Camelidae</taxon>
        <taxon>Camelus</taxon>
    </lineage>
</organism>
<reference evidence="2" key="1">
    <citation type="submission" date="2025-08" db="UniProtKB">
        <authorList>
            <consortium name="RefSeq"/>
        </authorList>
    </citation>
    <scope>IDENTIFICATION</scope>
    <source>
        <tissue evidence="2">Blood</tissue>
    </source>
</reference>
<evidence type="ECO:0000313" key="1">
    <source>
        <dbReference type="Proteomes" id="UP001732780"/>
    </source>
</evidence>